<name>A0AAQ4CRZ9_9CREN</name>
<proteinExistence type="predicted"/>
<gene>
    <name evidence="1" type="ORF">SACC_15970</name>
</gene>
<evidence type="ECO:0000313" key="1">
    <source>
        <dbReference type="EMBL" id="BDB98580.1"/>
    </source>
</evidence>
<accession>A0AAQ4CRZ9</accession>
<dbReference type="Proteomes" id="UP001319921">
    <property type="component" value="Chromosome"/>
</dbReference>
<reference evidence="1 2" key="1">
    <citation type="journal article" date="2022" name="Microbiol. Resour. Announc.">
        <title>Complete Genome Sequence of the Hyperthermophilic and Acidophilic Archaeon Saccharolobus caldissimus Strain HS-3T.</title>
        <authorList>
            <person name="Sakai H.D."/>
            <person name="Kurosawa N."/>
        </authorList>
    </citation>
    <scope>NUCLEOTIDE SEQUENCE [LARGE SCALE GENOMIC DNA]</scope>
    <source>
        <strain evidence="1 2">JCM32116</strain>
    </source>
</reference>
<evidence type="ECO:0008006" key="3">
    <source>
        <dbReference type="Google" id="ProtNLM"/>
    </source>
</evidence>
<protein>
    <recommendedName>
        <fullName evidence="3">Peptidase A2 domain-containing protein</fullName>
    </recommendedName>
</protein>
<sequence length="140" mass="16155">MSRKKKSNLLVFPFSEILGNMVPLIDVFVECPVIGSAVKVKGLLDTGSRYTLMDINKASYCFNNLESRYYDLVYINGILTKRYLISIKLDDFEFKIPISLLDLQNLNLPVIPEIILGRENFLENFIVTFYNNNFISIYLP</sequence>
<dbReference type="RefSeq" id="WP_229572429.1">
    <property type="nucleotide sequence ID" value="NZ_AP025226.1"/>
</dbReference>
<dbReference type="InterPro" id="IPR021109">
    <property type="entry name" value="Peptidase_aspartic_dom_sf"/>
</dbReference>
<evidence type="ECO:0000313" key="2">
    <source>
        <dbReference type="Proteomes" id="UP001319921"/>
    </source>
</evidence>
<dbReference type="AlphaFoldDB" id="A0AAQ4CRZ9"/>
<dbReference type="KEGG" id="scas:SACC_15970"/>
<dbReference type="EMBL" id="AP025226">
    <property type="protein sequence ID" value="BDB98580.1"/>
    <property type="molecule type" value="Genomic_DNA"/>
</dbReference>
<organism evidence="1 2">
    <name type="scientific">Saccharolobus caldissimus</name>
    <dbReference type="NCBI Taxonomy" id="1702097"/>
    <lineage>
        <taxon>Archaea</taxon>
        <taxon>Thermoproteota</taxon>
        <taxon>Thermoprotei</taxon>
        <taxon>Sulfolobales</taxon>
        <taxon>Sulfolobaceae</taxon>
        <taxon>Saccharolobus</taxon>
    </lineage>
</organism>
<keyword evidence="2" id="KW-1185">Reference proteome</keyword>
<dbReference type="SUPFAM" id="SSF50630">
    <property type="entry name" value="Acid proteases"/>
    <property type="match status" value="1"/>
</dbReference>
<dbReference type="GeneID" id="68866327"/>